<sequence length="298" mass="35371">MEKECNWNEARKDEKDVTAGRNRVEGRRIGKEERCEKEAGEKEEEATREKEEGEERKTSEEEERERRGQTKGNRIVGKRKKEQRKERMEEKSEEESTEEEEKERIVEDGGGRRGRKKEENGKRKEERREEERRGGRRRQRKERRRVMEGIMEEELGREEKISEVVERKGTAGIVLIVRMEKSKNREELLERGGEISRNWGTGMDEDLAMEERKIRWRLVERAREERAKGNAVMGRRKEEGTEETDRRTGIDRKEAGEGRGQGKEEERRKEREEEGREAAGKRSRKQKREMEEGGKGEG</sequence>
<reference evidence="2 3" key="1">
    <citation type="journal article" date="2010" name="Science">
        <title>Genomic comparison of the ants Camponotus floridanus and Harpegnathos saltator.</title>
        <authorList>
            <person name="Bonasio R."/>
            <person name="Zhang G."/>
            <person name="Ye C."/>
            <person name="Mutti N.S."/>
            <person name="Fang X."/>
            <person name="Qin N."/>
            <person name="Donahue G."/>
            <person name="Yang P."/>
            <person name="Li Q."/>
            <person name="Li C."/>
            <person name="Zhang P."/>
            <person name="Huang Z."/>
            <person name="Berger S.L."/>
            <person name="Reinberg D."/>
            <person name="Wang J."/>
            <person name="Liebig J."/>
        </authorList>
    </citation>
    <scope>NUCLEOTIDE SEQUENCE [LARGE SCALE GENOMIC DNA]</scope>
    <source>
        <strain evidence="3">C129</strain>
    </source>
</reference>
<feature type="compositionally biased region" description="Basic and acidic residues" evidence="1">
    <location>
        <begin position="288"/>
        <end position="298"/>
    </location>
</feature>
<feature type="compositionally biased region" description="Basic and acidic residues" evidence="1">
    <location>
        <begin position="1"/>
        <end position="68"/>
    </location>
</feature>
<feature type="compositionally biased region" description="Acidic residues" evidence="1">
    <location>
        <begin position="91"/>
        <end position="101"/>
    </location>
</feature>
<dbReference type="AlphaFoldDB" id="E2B114"/>
<keyword evidence="3" id="KW-1185">Reference proteome</keyword>
<name>E2B114_CAMFO</name>
<evidence type="ECO:0000313" key="2">
    <source>
        <dbReference type="EMBL" id="EFN60625.1"/>
    </source>
</evidence>
<proteinExistence type="predicted"/>
<accession>E2B114</accession>
<organism evidence="3">
    <name type="scientific">Camponotus floridanus</name>
    <name type="common">Florida carpenter ant</name>
    <dbReference type="NCBI Taxonomy" id="104421"/>
    <lineage>
        <taxon>Eukaryota</taxon>
        <taxon>Metazoa</taxon>
        <taxon>Ecdysozoa</taxon>
        <taxon>Arthropoda</taxon>
        <taxon>Hexapoda</taxon>
        <taxon>Insecta</taxon>
        <taxon>Pterygota</taxon>
        <taxon>Neoptera</taxon>
        <taxon>Endopterygota</taxon>
        <taxon>Hymenoptera</taxon>
        <taxon>Apocrita</taxon>
        <taxon>Aculeata</taxon>
        <taxon>Formicoidea</taxon>
        <taxon>Formicidae</taxon>
        <taxon>Formicinae</taxon>
        <taxon>Camponotus</taxon>
    </lineage>
</organism>
<gene>
    <name evidence="2" type="ORF">EAG_01009</name>
</gene>
<feature type="compositionally biased region" description="Basic and acidic residues" evidence="1">
    <location>
        <begin position="102"/>
        <end position="133"/>
    </location>
</feature>
<dbReference type="STRING" id="104421.E2B114"/>
<feature type="compositionally biased region" description="Basic and acidic residues" evidence="1">
    <location>
        <begin position="235"/>
        <end position="280"/>
    </location>
</feature>
<dbReference type="EMBL" id="GL444768">
    <property type="protein sequence ID" value="EFN60625.1"/>
    <property type="molecule type" value="Genomic_DNA"/>
</dbReference>
<evidence type="ECO:0000313" key="3">
    <source>
        <dbReference type="Proteomes" id="UP000000311"/>
    </source>
</evidence>
<dbReference type="OMA" id="WIVIVEM"/>
<feature type="region of interest" description="Disordered" evidence="1">
    <location>
        <begin position="1"/>
        <end position="157"/>
    </location>
</feature>
<dbReference type="Proteomes" id="UP000000311">
    <property type="component" value="Unassembled WGS sequence"/>
</dbReference>
<protein>
    <submittedName>
        <fullName evidence="2">Uncharacterized protein</fullName>
    </submittedName>
</protein>
<evidence type="ECO:0000256" key="1">
    <source>
        <dbReference type="SAM" id="MobiDB-lite"/>
    </source>
</evidence>
<feature type="region of interest" description="Disordered" evidence="1">
    <location>
        <begin position="223"/>
        <end position="298"/>
    </location>
</feature>
<dbReference type="InParanoid" id="E2B114"/>
<feature type="compositionally biased region" description="Basic residues" evidence="1">
    <location>
        <begin position="134"/>
        <end position="144"/>
    </location>
</feature>